<dbReference type="PANTHER" id="PTHR43201:SF8">
    <property type="entry name" value="ACYL-COA SYNTHETASE FAMILY MEMBER 3"/>
    <property type="match status" value="1"/>
</dbReference>
<proteinExistence type="inferred from homology"/>
<dbReference type="SUPFAM" id="SSF56801">
    <property type="entry name" value="Acetyl-CoA synthetase-like"/>
    <property type="match status" value="1"/>
</dbReference>
<name>A0ABT0PQ92_9FLAO</name>
<dbReference type="RefSeq" id="WP_249656731.1">
    <property type="nucleotide sequence ID" value="NZ_JAMFMA010000001.1"/>
</dbReference>
<dbReference type="InterPro" id="IPR042099">
    <property type="entry name" value="ANL_N_sf"/>
</dbReference>
<sequence length="371" mass="41605">MKTPKWRNTHPDFKLNGIHYEFNELPEVGYSLIKEGVPFEQEIGDFIVDWCLEQPYCIVNTSGSTGTPKEIRLAKEHMVNSALATGDFFQLESKNRSLLCLPCSGIAGKMMLVRAFVLGLELDYVQPSSSPLELSDKIYDFVAMVPLQVEKSVHKLDKITKLIIGGAPVSKELKMKLQPSKTMAFETYGMTETVTHIAAKPLNNPANNLLGLIENQNWFMVLPKVNISQDERNCLVIDAPSISTQAITTNDIVELKSESQFKWNGRYDLIINSGGIKLIPERIERKLASVIHKRFFVAGVQDETLGQKLILVVEGVANEQQTLTEKITAFQELDRYEVPKAILFCTQFVETATGKVDRKATIAHLDETNSK</sequence>
<feature type="domain" description="AMP-dependent synthetase/ligase" evidence="2">
    <location>
        <begin position="52"/>
        <end position="201"/>
    </location>
</feature>
<dbReference type="Gene3D" id="3.30.300.30">
    <property type="match status" value="1"/>
</dbReference>
<evidence type="ECO:0000256" key="1">
    <source>
        <dbReference type="ARBA" id="ARBA00006432"/>
    </source>
</evidence>
<dbReference type="InterPro" id="IPR000873">
    <property type="entry name" value="AMP-dep_synth/lig_dom"/>
</dbReference>
<organism evidence="3 4">
    <name type="scientific">Flagellimonas spongiicola</name>
    <dbReference type="NCBI Taxonomy" id="2942208"/>
    <lineage>
        <taxon>Bacteria</taxon>
        <taxon>Pseudomonadati</taxon>
        <taxon>Bacteroidota</taxon>
        <taxon>Flavobacteriia</taxon>
        <taxon>Flavobacteriales</taxon>
        <taxon>Flavobacteriaceae</taxon>
        <taxon>Flagellimonas</taxon>
    </lineage>
</organism>
<protein>
    <submittedName>
        <fullName evidence="3">AMP-binding protein</fullName>
    </submittedName>
</protein>
<dbReference type="PROSITE" id="PS00455">
    <property type="entry name" value="AMP_BINDING"/>
    <property type="match status" value="1"/>
</dbReference>
<accession>A0ABT0PQ92</accession>
<dbReference type="Gene3D" id="3.40.50.12780">
    <property type="entry name" value="N-terminal domain of ligase-like"/>
    <property type="match status" value="1"/>
</dbReference>
<keyword evidence="4" id="KW-1185">Reference proteome</keyword>
<reference evidence="3 4" key="1">
    <citation type="submission" date="2022-05" db="EMBL/GenBank/DDBJ databases">
        <authorList>
            <person name="Park J.-S."/>
        </authorList>
    </citation>
    <scope>NUCLEOTIDE SEQUENCE [LARGE SCALE GENOMIC DNA]</scope>
    <source>
        <strain evidence="3 4">2012CJ35-5</strain>
    </source>
</reference>
<evidence type="ECO:0000313" key="3">
    <source>
        <dbReference type="EMBL" id="MCL6273558.1"/>
    </source>
</evidence>
<dbReference type="EMBL" id="JAMFMA010000001">
    <property type="protein sequence ID" value="MCL6273558.1"/>
    <property type="molecule type" value="Genomic_DNA"/>
</dbReference>
<gene>
    <name evidence="3" type="ORF">M3P19_06020</name>
</gene>
<dbReference type="InterPro" id="IPR020845">
    <property type="entry name" value="AMP-binding_CS"/>
</dbReference>
<dbReference type="PANTHER" id="PTHR43201">
    <property type="entry name" value="ACYL-COA SYNTHETASE"/>
    <property type="match status" value="1"/>
</dbReference>
<comment type="caution">
    <text evidence="3">The sequence shown here is derived from an EMBL/GenBank/DDBJ whole genome shotgun (WGS) entry which is preliminary data.</text>
</comment>
<dbReference type="Pfam" id="PF00501">
    <property type="entry name" value="AMP-binding"/>
    <property type="match status" value="1"/>
</dbReference>
<evidence type="ECO:0000313" key="4">
    <source>
        <dbReference type="Proteomes" id="UP001203607"/>
    </source>
</evidence>
<evidence type="ECO:0000259" key="2">
    <source>
        <dbReference type="Pfam" id="PF00501"/>
    </source>
</evidence>
<dbReference type="Proteomes" id="UP001203607">
    <property type="component" value="Unassembled WGS sequence"/>
</dbReference>
<comment type="similarity">
    <text evidence="1">Belongs to the ATP-dependent AMP-binding enzyme family.</text>
</comment>
<dbReference type="InterPro" id="IPR045851">
    <property type="entry name" value="AMP-bd_C_sf"/>
</dbReference>